<gene>
    <name evidence="1" type="ORF">C7451_107118</name>
</gene>
<comment type="caution">
    <text evidence="1">The sequence shown here is derived from an EMBL/GenBank/DDBJ whole genome shotgun (WGS) entry which is preliminary data.</text>
</comment>
<proteinExistence type="predicted"/>
<name>A0A2V3VEU6_9SPHN</name>
<dbReference type="InterPro" id="IPR036895">
    <property type="entry name" value="Uracil-DNA_glycosylase-like_sf"/>
</dbReference>
<dbReference type="Proteomes" id="UP000248014">
    <property type="component" value="Unassembled WGS sequence"/>
</dbReference>
<reference evidence="1 2" key="1">
    <citation type="submission" date="2018-05" db="EMBL/GenBank/DDBJ databases">
        <title>Genomic Encyclopedia of Type Strains, Phase IV (KMG-IV): sequencing the most valuable type-strain genomes for metagenomic binning, comparative biology and taxonomic classification.</title>
        <authorList>
            <person name="Goeker M."/>
        </authorList>
    </citation>
    <scope>NUCLEOTIDE SEQUENCE [LARGE SCALE GENOMIC DNA]</scope>
    <source>
        <strain evidence="1 2">DSM 3183</strain>
    </source>
</reference>
<organism evidence="1 2">
    <name type="scientific">Blastomonas natatoria</name>
    <dbReference type="NCBI Taxonomy" id="34015"/>
    <lineage>
        <taxon>Bacteria</taxon>
        <taxon>Pseudomonadati</taxon>
        <taxon>Pseudomonadota</taxon>
        <taxon>Alphaproteobacteria</taxon>
        <taxon>Sphingomonadales</taxon>
        <taxon>Sphingomonadaceae</taxon>
        <taxon>Blastomonas</taxon>
    </lineage>
</organism>
<dbReference type="Gene3D" id="3.40.470.10">
    <property type="entry name" value="Uracil-DNA glycosylase-like domain"/>
    <property type="match status" value="1"/>
</dbReference>
<dbReference type="OrthoDB" id="5290748at2"/>
<accession>A0A2V3VEU6</accession>
<dbReference type="AlphaFoldDB" id="A0A2V3VEU6"/>
<dbReference type="SUPFAM" id="SSF52141">
    <property type="entry name" value="Uracil-DNA glycosylase-like"/>
    <property type="match status" value="1"/>
</dbReference>
<evidence type="ECO:0000313" key="2">
    <source>
        <dbReference type="Proteomes" id="UP000248014"/>
    </source>
</evidence>
<dbReference type="RefSeq" id="WP_146215348.1">
    <property type="nucleotide sequence ID" value="NZ_QJJM01000007.1"/>
</dbReference>
<evidence type="ECO:0000313" key="1">
    <source>
        <dbReference type="EMBL" id="PXW75149.1"/>
    </source>
</evidence>
<dbReference type="EMBL" id="QJJM01000007">
    <property type="protein sequence ID" value="PXW75149.1"/>
    <property type="molecule type" value="Genomic_DNA"/>
</dbReference>
<sequence>MLTPVNDPLREAQSLVDWWQLAGVEWDFVDTPNDWLADDLPTASATPPATALPHRRPAPALAQAAIAPPPPQAPASLTLPDTLEAFQAAWKQGSLAADGGDGRHIAPIGTAGARLMVLTGAPERDDEEAVLSGRAGRLLDNIARACGMSPDGIYRASLFPRLVLDNQAALPHLPIWTRIANHHIGLVAPEMLVVAGEDTARALLKHDPSQNPTDLHFLNHGGRTVKTVVTRKLSLMFNRIAPEKSMAWKQWQLLLLE</sequence>
<protein>
    <submittedName>
        <fullName evidence="1">DNA polymerase</fullName>
    </submittedName>
</protein>
<keyword evidence="2" id="KW-1185">Reference proteome</keyword>